<keyword evidence="3" id="KW-1185">Reference proteome</keyword>
<evidence type="ECO:0000256" key="1">
    <source>
        <dbReference type="ARBA" id="ARBA00010552"/>
    </source>
</evidence>
<evidence type="ECO:0000313" key="3">
    <source>
        <dbReference type="Proteomes" id="UP001498476"/>
    </source>
</evidence>
<dbReference type="Proteomes" id="UP001498476">
    <property type="component" value="Unassembled WGS sequence"/>
</dbReference>
<comment type="caution">
    <text evidence="2">The sequence shown here is derived from an EMBL/GenBank/DDBJ whole genome shotgun (WGS) entry which is preliminary data.</text>
</comment>
<dbReference type="PANTHER" id="PTHR11803:SF58">
    <property type="entry name" value="PROTEIN HMF1-RELATED"/>
    <property type="match status" value="1"/>
</dbReference>
<proteinExistence type="inferred from homology"/>
<protein>
    <submittedName>
        <fullName evidence="2">Uncharacterized protein</fullName>
    </submittedName>
</protein>
<dbReference type="InterPro" id="IPR035959">
    <property type="entry name" value="RutC-like_sf"/>
</dbReference>
<comment type="similarity">
    <text evidence="1">Belongs to the RutC family.</text>
</comment>
<dbReference type="Pfam" id="PF01042">
    <property type="entry name" value="Ribonuc_L-PSP"/>
    <property type="match status" value="1"/>
</dbReference>
<dbReference type="InterPro" id="IPR006175">
    <property type="entry name" value="YjgF/YER057c/UK114"/>
</dbReference>
<dbReference type="SUPFAM" id="SSF55298">
    <property type="entry name" value="YjgF-like"/>
    <property type="match status" value="1"/>
</dbReference>
<dbReference type="PANTHER" id="PTHR11803">
    <property type="entry name" value="2-IMINOBUTANOATE/2-IMINOPROPANOATE DEAMINASE RIDA"/>
    <property type="match status" value="1"/>
</dbReference>
<dbReference type="CDD" id="cd00448">
    <property type="entry name" value="YjgF_YER057c_UK114_family"/>
    <property type="match status" value="1"/>
</dbReference>
<dbReference type="EMBL" id="JAZAVJ010000004">
    <property type="protein sequence ID" value="KAK7424521.1"/>
    <property type="molecule type" value="Genomic_DNA"/>
</dbReference>
<evidence type="ECO:0000313" key="2">
    <source>
        <dbReference type="EMBL" id="KAK7424521.1"/>
    </source>
</evidence>
<name>A0ABR1HTZ0_9HYPO</name>
<sequence length="97" mass="9999">MAHADLTTVISDELAPALGPYSHAIKASGFAFLSGNIPVDKAGDVVSGGATEQTEQVCKNMTSVLQAAGTEIGKVVKVNIFLADMGDFAAVNDVYAR</sequence>
<gene>
    <name evidence="2" type="ORF">QQX98_000486</name>
</gene>
<accession>A0ABR1HTZ0</accession>
<organism evidence="2 3">
    <name type="scientific">Neonectria punicea</name>
    <dbReference type="NCBI Taxonomy" id="979145"/>
    <lineage>
        <taxon>Eukaryota</taxon>
        <taxon>Fungi</taxon>
        <taxon>Dikarya</taxon>
        <taxon>Ascomycota</taxon>
        <taxon>Pezizomycotina</taxon>
        <taxon>Sordariomycetes</taxon>
        <taxon>Hypocreomycetidae</taxon>
        <taxon>Hypocreales</taxon>
        <taxon>Nectriaceae</taxon>
        <taxon>Neonectria</taxon>
    </lineage>
</organism>
<reference evidence="2 3" key="1">
    <citation type="journal article" date="2025" name="Microbiol. Resour. Announc.">
        <title>Draft genome sequences for Neonectria magnoliae and Neonectria punicea, canker pathogens of Liriodendron tulipifera and Acer saccharum in West Virginia.</title>
        <authorList>
            <person name="Petronek H.M."/>
            <person name="Kasson M.T."/>
            <person name="Metheny A.M."/>
            <person name="Stauder C.M."/>
            <person name="Lovett B."/>
            <person name="Lynch S.C."/>
            <person name="Garnas J.R."/>
            <person name="Kasson L.R."/>
            <person name="Stajich J.E."/>
        </authorList>
    </citation>
    <scope>NUCLEOTIDE SEQUENCE [LARGE SCALE GENOMIC DNA]</scope>
    <source>
        <strain evidence="2 3">NRRL 64653</strain>
    </source>
</reference>
<dbReference type="Gene3D" id="3.30.1330.40">
    <property type="entry name" value="RutC-like"/>
    <property type="match status" value="1"/>
</dbReference>